<dbReference type="GeneID" id="81400990"/>
<dbReference type="EMBL" id="JAPQKL010000001">
    <property type="protein sequence ID" value="KAJ5146512.1"/>
    <property type="molecule type" value="Genomic_DNA"/>
</dbReference>
<dbReference type="InterPro" id="IPR018713">
    <property type="entry name" value="MPAB/Lcp_cat_dom"/>
</dbReference>
<comment type="caution">
    <text evidence="3">The sequence shown here is derived from an EMBL/GenBank/DDBJ whole genome shotgun (WGS) entry which is preliminary data.</text>
</comment>
<dbReference type="Proteomes" id="UP001149079">
    <property type="component" value="Unassembled WGS sequence"/>
</dbReference>
<keyword evidence="1" id="KW-0812">Transmembrane</keyword>
<gene>
    <name evidence="3" type="ORF">N7515_001076</name>
</gene>
<reference evidence="3" key="2">
    <citation type="journal article" date="2023" name="IMA Fungus">
        <title>Comparative genomic study of the Penicillium genus elucidates a diverse pangenome and 15 lateral gene transfer events.</title>
        <authorList>
            <person name="Petersen C."/>
            <person name="Sorensen T."/>
            <person name="Nielsen M.R."/>
            <person name="Sondergaard T.E."/>
            <person name="Sorensen J.L."/>
            <person name="Fitzpatrick D.A."/>
            <person name="Frisvad J.C."/>
            <person name="Nielsen K.L."/>
        </authorList>
    </citation>
    <scope>NUCLEOTIDE SEQUENCE</scope>
    <source>
        <strain evidence="3">IBT 22155</strain>
    </source>
</reference>
<evidence type="ECO:0000259" key="2">
    <source>
        <dbReference type="Pfam" id="PF09995"/>
    </source>
</evidence>
<feature type="transmembrane region" description="Helical" evidence="1">
    <location>
        <begin position="344"/>
        <end position="366"/>
    </location>
</feature>
<keyword evidence="4" id="KW-1185">Reference proteome</keyword>
<organism evidence="3 4">
    <name type="scientific">Penicillium bovifimosum</name>
    <dbReference type="NCBI Taxonomy" id="126998"/>
    <lineage>
        <taxon>Eukaryota</taxon>
        <taxon>Fungi</taxon>
        <taxon>Dikarya</taxon>
        <taxon>Ascomycota</taxon>
        <taxon>Pezizomycotina</taxon>
        <taxon>Eurotiomycetes</taxon>
        <taxon>Eurotiomycetidae</taxon>
        <taxon>Eurotiales</taxon>
        <taxon>Aspergillaceae</taxon>
        <taxon>Penicillium</taxon>
    </lineage>
</organism>
<keyword evidence="1" id="KW-0472">Membrane</keyword>
<dbReference type="GO" id="GO:0016491">
    <property type="term" value="F:oxidoreductase activity"/>
    <property type="evidence" value="ECO:0007669"/>
    <property type="project" value="InterPro"/>
</dbReference>
<name>A0A9W9HGK4_9EURO</name>
<protein>
    <recommendedName>
        <fullName evidence="2">ER-bound oxygenase mpaB/mpaB'/Rubber oxygenase catalytic domain-containing protein</fullName>
    </recommendedName>
</protein>
<reference evidence="3" key="1">
    <citation type="submission" date="2022-11" db="EMBL/GenBank/DDBJ databases">
        <authorList>
            <person name="Petersen C."/>
        </authorList>
    </citation>
    <scope>NUCLEOTIDE SEQUENCE</scope>
    <source>
        <strain evidence="3">IBT 22155</strain>
    </source>
</reference>
<evidence type="ECO:0000313" key="3">
    <source>
        <dbReference type="EMBL" id="KAJ5146512.1"/>
    </source>
</evidence>
<accession>A0A9W9HGK4</accession>
<feature type="transmembrane region" description="Helical" evidence="1">
    <location>
        <begin position="428"/>
        <end position="451"/>
    </location>
</feature>
<dbReference type="AlphaFoldDB" id="A0A9W9HGK4"/>
<dbReference type="InterPro" id="IPR037473">
    <property type="entry name" value="Lcp-like"/>
</dbReference>
<dbReference type="OrthoDB" id="6361347at2759"/>
<evidence type="ECO:0000313" key="4">
    <source>
        <dbReference type="Proteomes" id="UP001149079"/>
    </source>
</evidence>
<dbReference type="PANTHER" id="PTHR37539">
    <property type="entry name" value="SECRETED PROTEIN-RELATED"/>
    <property type="match status" value="1"/>
</dbReference>
<proteinExistence type="predicted"/>
<keyword evidence="1" id="KW-1133">Transmembrane helix</keyword>
<dbReference type="RefSeq" id="XP_056526986.1">
    <property type="nucleotide sequence ID" value="XM_056661820.1"/>
</dbReference>
<evidence type="ECO:0000256" key="1">
    <source>
        <dbReference type="SAM" id="Phobius"/>
    </source>
</evidence>
<dbReference type="PANTHER" id="PTHR37539:SF1">
    <property type="entry name" value="ER-BOUND OXYGENASE MPAB_MPAB'_RUBBER OXYGENASE CATALYTIC DOMAIN-CONTAINING PROTEIN"/>
    <property type="match status" value="1"/>
</dbReference>
<dbReference type="Pfam" id="PF09995">
    <property type="entry name" value="MPAB_Lcp_cat"/>
    <property type="match status" value="1"/>
</dbReference>
<sequence length="460" mass="52554">MSLKTSKHGNSTEYHYWGYSFRWTDLHTSADDLRPMVKTYDTLADECVKRLNKIPSADDGAGKRPFHRDLYALLKDHADEDPKLKQLWNEINTIPEWVDWDQIQRGQDTFFRYGLPILNVLGFQSLLGGMGAIRVVETLSRTGGFGAKVVRRRLLETLQHVLQVNGSAEGMKPGGEGNISCARVRLLHSAVRLRILSLIEQSPEYYDIDKYGVPVNDLDSIGTINTFCSAVVWVGLPRQGIYLSQQEIDDYIALWRLVAYYMGTPTEHFESATKARAMMESLLITEFDPSETGRILAKNIIIGLENTAPAYASKGFLEAMSRLLNGDQLSDALDLPRPNLYYRMLVWGYCFWVMTASYIVPKIWFIDRLMISLRRRNFYKQLLDEKNGLGKETRFEFKYMPTLTRRTRLGERRTIKYERPGIESLARLGLLAAFAAVATLAMGFVFAARMIPSRLFLLRA</sequence>
<feature type="domain" description="ER-bound oxygenase mpaB/mpaB'/Rubber oxygenase catalytic" evidence="2">
    <location>
        <begin position="131"/>
        <end position="349"/>
    </location>
</feature>